<dbReference type="InterPro" id="IPR010982">
    <property type="entry name" value="Lambda_DNA-bd_dom_sf"/>
</dbReference>
<dbReference type="InterPro" id="IPR000843">
    <property type="entry name" value="HTH_LacI"/>
</dbReference>
<dbReference type="PROSITE" id="PS50932">
    <property type="entry name" value="HTH_LACI_2"/>
    <property type="match status" value="1"/>
</dbReference>
<dbReference type="InterPro" id="IPR028082">
    <property type="entry name" value="Peripla_BP_I"/>
</dbReference>
<accession>A0A410JZ94</accession>
<dbReference type="PANTHER" id="PTHR30146:SF109">
    <property type="entry name" value="HTH-TYPE TRANSCRIPTIONAL REGULATOR GALS"/>
    <property type="match status" value="1"/>
</dbReference>
<dbReference type="AlphaFoldDB" id="A0A410JZ94"/>
<dbReference type="Pfam" id="PF13377">
    <property type="entry name" value="Peripla_BP_3"/>
    <property type="match status" value="1"/>
</dbReference>
<dbReference type="OrthoDB" id="43195at2"/>
<keyword evidence="2" id="KW-0238">DNA-binding</keyword>
<dbReference type="GO" id="GO:0000976">
    <property type="term" value="F:transcription cis-regulatory region binding"/>
    <property type="evidence" value="ECO:0007669"/>
    <property type="project" value="TreeGrafter"/>
</dbReference>
<keyword evidence="1" id="KW-0805">Transcription regulation</keyword>
<protein>
    <submittedName>
        <fullName evidence="5">LacI family transcriptional regulator</fullName>
    </submittedName>
</protein>
<dbReference type="Gene3D" id="3.40.50.2300">
    <property type="match status" value="2"/>
</dbReference>
<sequence length="348" mass="38470">MKKNITVAEIAKLAEVSPAAVSLVLNGKSGVGSETRERILRIARENSYKGLEGGVPRKKRKALLFVNIVKHGQILNENHKAFIADYIDGAQMKAGSKGYSLEVTAFPSFNPSEVVSYLNSSGADGAIILGTELDEGDITHFLKVHIPLVFIDLLYPHMPFDFVDMNNDSSVYNAVSHLVRMGHREIGIVTGRRETSNFAHRKRSFVKSLELSGLKADEMFFFTADSRYEDAYRDMREILASGVKMPSALFCVNDIIAMGCVRALKEKGYSVPEDVSVVGFDNLPATSMTEPPLTTVSVSKKKISSKAVSLLTQRIKEGSRMPYEKIMIGGEVIERKSVKRLANFKEDL</sequence>
<evidence type="ECO:0000256" key="3">
    <source>
        <dbReference type="ARBA" id="ARBA00023163"/>
    </source>
</evidence>
<gene>
    <name evidence="5" type="ORF">EP073_08750</name>
</gene>
<dbReference type="SUPFAM" id="SSF47413">
    <property type="entry name" value="lambda repressor-like DNA-binding domains"/>
    <property type="match status" value="1"/>
</dbReference>
<dbReference type="KEGG" id="gtl:EP073_08750"/>
<dbReference type="Proteomes" id="UP000287502">
    <property type="component" value="Chromosome"/>
</dbReference>
<dbReference type="SUPFAM" id="SSF53822">
    <property type="entry name" value="Periplasmic binding protein-like I"/>
    <property type="match status" value="1"/>
</dbReference>
<dbReference type="PANTHER" id="PTHR30146">
    <property type="entry name" value="LACI-RELATED TRANSCRIPTIONAL REPRESSOR"/>
    <property type="match status" value="1"/>
</dbReference>
<name>A0A410JZ94_9BACT</name>
<evidence type="ECO:0000313" key="6">
    <source>
        <dbReference type="Proteomes" id="UP000287502"/>
    </source>
</evidence>
<proteinExistence type="predicted"/>
<dbReference type="Pfam" id="PF00356">
    <property type="entry name" value="LacI"/>
    <property type="match status" value="1"/>
</dbReference>
<dbReference type="EMBL" id="CP035108">
    <property type="protein sequence ID" value="QAR33487.1"/>
    <property type="molecule type" value="Genomic_DNA"/>
</dbReference>
<organism evidence="5 6">
    <name type="scientific">Geovibrio thiophilus</name>
    <dbReference type="NCBI Taxonomy" id="139438"/>
    <lineage>
        <taxon>Bacteria</taxon>
        <taxon>Pseudomonadati</taxon>
        <taxon>Deferribacterota</taxon>
        <taxon>Deferribacteres</taxon>
        <taxon>Deferribacterales</taxon>
        <taxon>Geovibrionaceae</taxon>
        <taxon>Geovibrio</taxon>
    </lineage>
</organism>
<evidence type="ECO:0000256" key="1">
    <source>
        <dbReference type="ARBA" id="ARBA00023015"/>
    </source>
</evidence>
<evidence type="ECO:0000256" key="2">
    <source>
        <dbReference type="ARBA" id="ARBA00023125"/>
    </source>
</evidence>
<evidence type="ECO:0000313" key="5">
    <source>
        <dbReference type="EMBL" id="QAR33487.1"/>
    </source>
</evidence>
<feature type="domain" description="HTH lacI-type" evidence="4">
    <location>
        <begin position="5"/>
        <end position="65"/>
    </location>
</feature>
<dbReference type="SMART" id="SM00354">
    <property type="entry name" value="HTH_LACI"/>
    <property type="match status" value="1"/>
</dbReference>
<dbReference type="Gene3D" id="1.10.260.40">
    <property type="entry name" value="lambda repressor-like DNA-binding domains"/>
    <property type="match status" value="1"/>
</dbReference>
<dbReference type="PROSITE" id="PS00356">
    <property type="entry name" value="HTH_LACI_1"/>
    <property type="match status" value="1"/>
</dbReference>
<reference evidence="5 6" key="1">
    <citation type="submission" date="2019-01" db="EMBL/GenBank/DDBJ databases">
        <title>Geovibrio thiophilus DSM 11263, complete genome.</title>
        <authorList>
            <person name="Spring S."/>
            <person name="Bunk B."/>
            <person name="Sproer C."/>
        </authorList>
    </citation>
    <scope>NUCLEOTIDE SEQUENCE [LARGE SCALE GENOMIC DNA]</scope>
    <source>
        <strain evidence="5 6">DSM 11263</strain>
    </source>
</reference>
<dbReference type="InterPro" id="IPR046335">
    <property type="entry name" value="LacI/GalR-like_sensor"/>
</dbReference>
<dbReference type="RefSeq" id="WP_128466773.1">
    <property type="nucleotide sequence ID" value="NZ_CP035108.1"/>
</dbReference>
<dbReference type="CDD" id="cd01392">
    <property type="entry name" value="HTH_LacI"/>
    <property type="match status" value="1"/>
</dbReference>
<dbReference type="GO" id="GO:0003700">
    <property type="term" value="F:DNA-binding transcription factor activity"/>
    <property type="evidence" value="ECO:0007669"/>
    <property type="project" value="TreeGrafter"/>
</dbReference>
<keyword evidence="6" id="KW-1185">Reference proteome</keyword>
<keyword evidence="3" id="KW-0804">Transcription</keyword>
<evidence type="ECO:0000259" key="4">
    <source>
        <dbReference type="PROSITE" id="PS50932"/>
    </source>
</evidence>